<feature type="region of interest" description="Disordered" evidence="1">
    <location>
        <begin position="27"/>
        <end position="56"/>
    </location>
</feature>
<dbReference type="PATRIC" id="fig|148604.4.peg.772"/>
<keyword evidence="3" id="KW-1185">Reference proteome</keyword>
<name>A0A0R2GVQ4_9LACO</name>
<evidence type="ECO:0000313" key="3">
    <source>
        <dbReference type="Proteomes" id="UP000051639"/>
    </source>
</evidence>
<dbReference type="EMBL" id="JQBA01000020">
    <property type="protein sequence ID" value="KRN44187.1"/>
    <property type="molecule type" value="Genomic_DNA"/>
</dbReference>
<evidence type="ECO:0000313" key="2">
    <source>
        <dbReference type="EMBL" id="KRN44187.1"/>
    </source>
</evidence>
<reference evidence="2 3" key="1">
    <citation type="journal article" date="2015" name="Genome Announc.">
        <title>Expanding the biotechnology potential of lactobacilli through comparative genomics of 213 strains and associated genera.</title>
        <authorList>
            <person name="Sun Z."/>
            <person name="Harris H.M."/>
            <person name="McCann A."/>
            <person name="Guo C."/>
            <person name="Argimon S."/>
            <person name="Zhang W."/>
            <person name="Yang X."/>
            <person name="Jeffery I.B."/>
            <person name="Cooney J.C."/>
            <person name="Kagawa T.F."/>
            <person name="Liu W."/>
            <person name="Song Y."/>
            <person name="Salvetti E."/>
            <person name="Wrobel A."/>
            <person name="Rasinkangas P."/>
            <person name="Parkhill J."/>
            <person name="Rea M.C."/>
            <person name="O'Sullivan O."/>
            <person name="Ritari J."/>
            <person name="Douillard F.P."/>
            <person name="Paul Ross R."/>
            <person name="Yang R."/>
            <person name="Briner A.E."/>
            <person name="Felis G.E."/>
            <person name="de Vos W.M."/>
            <person name="Barrangou R."/>
            <person name="Klaenhammer T.R."/>
            <person name="Caufield P.W."/>
            <person name="Cui Y."/>
            <person name="Zhang H."/>
            <person name="O'Toole P.W."/>
        </authorList>
    </citation>
    <scope>NUCLEOTIDE SEQUENCE [LARGE SCALE GENOMIC DNA]</scope>
    <source>
        <strain evidence="2 3">DSM 14792</strain>
    </source>
</reference>
<feature type="compositionally biased region" description="Acidic residues" evidence="1">
    <location>
        <begin position="36"/>
        <end position="47"/>
    </location>
</feature>
<proteinExistence type="predicted"/>
<accession>A0A0R2GVQ4</accession>
<organism evidence="2 3">
    <name type="scientific">Limosilactobacillus ingluviei</name>
    <dbReference type="NCBI Taxonomy" id="148604"/>
    <lineage>
        <taxon>Bacteria</taxon>
        <taxon>Bacillati</taxon>
        <taxon>Bacillota</taxon>
        <taxon>Bacilli</taxon>
        <taxon>Lactobacillales</taxon>
        <taxon>Lactobacillaceae</taxon>
        <taxon>Limosilactobacillus</taxon>
    </lineage>
</organism>
<dbReference type="Proteomes" id="UP000051639">
    <property type="component" value="Unassembled WGS sequence"/>
</dbReference>
<dbReference type="AlphaFoldDB" id="A0A0R2GVQ4"/>
<gene>
    <name evidence="2" type="ORF">IV41_GL000756</name>
</gene>
<evidence type="ECO:0000256" key="1">
    <source>
        <dbReference type="SAM" id="MobiDB-lite"/>
    </source>
</evidence>
<protein>
    <submittedName>
        <fullName evidence="2">Uncharacterized protein</fullName>
    </submittedName>
</protein>
<sequence length="324" mass="37774">MSILVLSLVAFFIYRKLRERQDFDLEPRDRHGNKIEDDDEESDEDAGDQEHEPDLAPIYDDDLGYDDFLSFEDLLHEIGIIDISNGMIEYETGDNSRLFVMLAEMQQSNPYLKTEEELAHINRIMEVFYNGVVAPLKESSQSQRVEMTDFLNDLKEHSQYLHGATPEMKSYAEQVIDDTLNYQRATDRFENKAYLQFQAVVTPEEVFGETVDALEQQIHEKAIEKLLRQIDRADGLLRRADHAITALDQFGLCEVLYKTFNKEKSVHIRLEDMIRHQNFALFTTSHQNDVTFKRIQQAIHIETQAINSARDVLWENVEHQNLEA</sequence>
<comment type="caution">
    <text evidence="2">The sequence shown here is derived from an EMBL/GenBank/DDBJ whole genome shotgun (WGS) entry which is preliminary data.</text>
</comment>